<dbReference type="AlphaFoldDB" id="A0A5B8CC33"/>
<dbReference type="KEGG" id="sufl:FIL70_06085"/>
<dbReference type="InterPro" id="IPR043990">
    <property type="entry name" value="AC_1"/>
</dbReference>
<dbReference type="Proteomes" id="UP000311469">
    <property type="component" value="Chromosome cSF1"/>
</dbReference>
<protein>
    <submittedName>
        <fullName evidence="2">Autotransporter outer membrane beta-barrel domain-containing protein</fullName>
    </submittedName>
</protein>
<gene>
    <name evidence="2" type="ORF">FIL70_06085</name>
</gene>
<dbReference type="RefSeq" id="WP_140041846.1">
    <property type="nucleotide sequence ID" value="NZ_CP041016.1"/>
</dbReference>
<evidence type="ECO:0000313" key="3">
    <source>
        <dbReference type="Proteomes" id="UP000311469"/>
    </source>
</evidence>
<dbReference type="InterPro" id="IPR036709">
    <property type="entry name" value="Autotransporte_beta_dom_sf"/>
</dbReference>
<dbReference type="EMBL" id="CP041016">
    <property type="protein sequence ID" value="QDC36859.1"/>
    <property type="molecule type" value="Genomic_DNA"/>
</dbReference>
<dbReference type="CDD" id="cd01344">
    <property type="entry name" value="PL2_Passenger_AT"/>
    <property type="match status" value="1"/>
</dbReference>
<dbReference type="Pfam" id="PF03797">
    <property type="entry name" value="Autotransporter"/>
    <property type="match status" value="1"/>
</dbReference>
<dbReference type="Gene3D" id="2.160.20.20">
    <property type="match status" value="1"/>
</dbReference>
<proteinExistence type="predicted"/>
<dbReference type="Gene3D" id="2.40.128.130">
    <property type="entry name" value="Autotransporter beta-domain"/>
    <property type="match status" value="1"/>
</dbReference>
<dbReference type="PANTHER" id="PTHR35037">
    <property type="entry name" value="C-TERMINAL REGION OF AIDA-LIKE PROTEIN"/>
    <property type="match status" value="1"/>
</dbReference>
<feature type="domain" description="Autotransporter" evidence="1">
    <location>
        <begin position="132"/>
        <end position="409"/>
    </location>
</feature>
<dbReference type="SUPFAM" id="SSF51126">
    <property type="entry name" value="Pectin lyase-like"/>
    <property type="match status" value="1"/>
</dbReference>
<dbReference type="PANTHER" id="PTHR35037:SF3">
    <property type="entry name" value="C-TERMINAL REGION OF AIDA-LIKE PROTEIN"/>
    <property type="match status" value="1"/>
</dbReference>
<dbReference type="PROSITE" id="PS51208">
    <property type="entry name" value="AUTOTRANSPORTER"/>
    <property type="match status" value="1"/>
</dbReference>
<dbReference type="InterPro" id="IPR005546">
    <property type="entry name" value="Autotransporte_beta"/>
</dbReference>
<accession>A0A5B8CC33</accession>
<reference evidence="2 3" key="1">
    <citation type="submission" date="2019-06" db="EMBL/GenBank/DDBJ databases">
        <title>Genome organization and adaptive potential of archetypical organophosphate degarding Sphingobium fuliginis ATCC 27551.</title>
        <authorList>
            <person name="Sarwar A."/>
            <person name="Parthasarathy S."/>
            <person name="Singh C."/>
            <person name="Siddavattam D."/>
        </authorList>
    </citation>
    <scope>NUCLEOTIDE SEQUENCE [LARGE SCALE GENOMIC DNA]</scope>
    <source>
        <strain evidence="2 3">ATCC 27551</strain>
    </source>
</reference>
<dbReference type="Pfam" id="PF18883">
    <property type="entry name" value="AC_1"/>
    <property type="match status" value="1"/>
</dbReference>
<organism evidence="2 3">
    <name type="scientific">Sphingobium fuliginis ATCC 27551</name>
    <dbReference type="NCBI Taxonomy" id="1208342"/>
    <lineage>
        <taxon>Bacteria</taxon>
        <taxon>Pseudomonadati</taxon>
        <taxon>Pseudomonadota</taxon>
        <taxon>Alphaproteobacteria</taxon>
        <taxon>Sphingomonadales</taxon>
        <taxon>Sphingomonadaceae</taxon>
        <taxon>Sphingobium</taxon>
    </lineage>
</organism>
<dbReference type="GO" id="GO:0019867">
    <property type="term" value="C:outer membrane"/>
    <property type="evidence" value="ECO:0007669"/>
    <property type="project" value="InterPro"/>
</dbReference>
<dbReference type="InterPro" id="IPR011050">
    <property type="entry name" value="Pectin_lyase_fold/virulence"/>
</dbReference>
<dbReference type="SMART" id="SM00869">
    <property type="entry name" value="Autotransporter"/>
    <property type="match status" value="1"/>
</dbReference>
<dbReference type="InterPro" id="IPR051551">
    <property type="entry name" value="Autotransporter_adhesion"/>
</dbReference>
<name>A0A5B8CC33_SPHSA</name>
<dbReference type="InterPro" id="IPR012332">
    <property type="entry name" value="Autotransporter_pectin_lyase_C"/>
</dbReference>
<dbReference type="SUPFAM" id="SSF103515">
    <property type="entry name" value="Autotransporter"/>
    <property type="match status" value="1"/>
</dbReference>
<evidence type="ECO:0000259" key="1">
    <source>
        <dbReference type="PROSITE" id="PS51208"/>
    </source>
</evidence>
<sequence>MGSTRVNVVNLAGTGGQTREGIKIVDVLGASNGNFVLDGDYMFQGQPAVIAGAYGYRLYKNGIADTADGDWYLRSSLLDPTPVDPDDPAPPPVPPLFQPGVPIYEAYPATLLAMNGLPTLQQRVGNRSWAGASPQGSGIWGRMEASRDRPQASVSTAMADRDVNRWQGQIGTDATLFRRTDGSALIAGIAGHYGEADADVRSVYGNGSIKAKGYGVSASLTWYGPQGFYADAQAKLSWYDSDLRSGMLGKLVNANKGKGQAYGLEVGKRSSVGTNLSLTPQMQMIYSKVDFDSFTDPNGAVVTVGPADSLKTRWGISFDRQTTDDGGRRTHIYGLVNLSYEWLEGVRTEVSGTHIANRDTRLWSELGLGGSYSLDGRFTLYADISANTALKDFGDSYSLKGIVGLRVGF</sequence>
<dbReference type="InterPro" id="IPR006315">
    <property type="entry name" value="OM_autotransptr_brl_dom"/>
</dbReference>
<evidence type="ECO:0000313" key="2">
    <source>
        <dbReference type="EMBL" id="QDC36859.1"/>
    </source>
</evidence>
<dbReference type="NCBIfam" id="TIGR01414">
    <property type="entry name" value="autotrans_barl"/>
    <property type="match status" value="1"/>
</dbReference>